<evidence type="ECO:0000313" key="1">
    <source>
        <dbReference type="EMBL" id="GBR16683.1"/>
    </source>
</evidence>
<organism evidence="1 2">
    <name type="scientific">Gluconobacter frateurii NRIC 0228</name>
    <dbReference type="NCBI Taxonomy" id="1307946"/>
    <lineage>
        <taxon>Bacteria</taxon>
        <taxon>Pseudomonadati</taxon>
        <taxon>Pseudomonadota</taxon>
        <taxon>Alphaproteobacteria</taxon>
        <taxon>Acetobacterales</taxon>
        <taxon>Acetobacteraceae</taxon>
        <taxon>Gluconobacter</taxon>
    </lineage>
</organism>
<protein>
    <submittedName>
        <fullName evidence="1">Uncharacterized protein</fullName>
    </submittedName>
</protein>
<gene>
    <name evidence="1" type="ORF">AA0228_2836</name>
</gene>
<accession>A0ABQ0QF50</accession>
<proteinExistence type="predicted"/>
<comment type="caution">
    <text evidence="1">The sequence shown here is derived from an EMBL/GenBank/DDBJ whole genome shotgun (WGS) entry which is preliminary data.</text>
</comment>
<name>A0ABQ0QF50_9PROT</name>
<sequence length="91" mass="10379">MTAVSRIEIALLQRTICLNDSVIAGLHMITFIRADFMGVSDGDAVYEHPNWYETPIEIQAMLRRDQKVPMRHTSLQSVLTDADWHTGILPR</sequence>
<dbReference type="Proteomes" id="UP001061070">
    <property type="component" value="Unassembled WGS sequence"/>
</dbReference>
<evidence type="ECO:0000313" key="2">
    <source>
        <dbReference type="Proteomes" id="UP001061070"/>
    </source>
</evidence>
<reference evidence="1" key="1">
    <citation type="submission" date="2013-04" db="EMBL/GenBank/DDBJ databases">
        <title>The genome sequencing project of 58 acetic acid bacteria.</title>
        <authorList>
            <person name="Okamoto-Kainuma A."/>
            <person name="Ishikawa M."/>
            <person name="Umino S."/>
            <person name="Koizumi Y."/>
            <person name="Shiwa Y."/>
            <person name="Yoshikawa H."/>
            <person name="Matsutani M."/>
            <person name="Matsushita K."/>
        </authorList>
    </citation>
    <scope>NUCLEOTIDE SEQUENCE</scope>
    <source>
        <strain evidence="1">NRIC 0228</strain>
    </source>
</reference>
<keyword evidence="2" id="KW-1185">Reference proteome</keyword>
<dbReference type="EMBL" id="BAQW01000013">
    <property type="protein sequence ID" value="GBR16683.1"/>
    <property type="molecule type" value="Genomic_DNA"/>
</dbReference>